<dbReference type="VEuPathDB" id="VectorBase:ACUA025329"/>
<dbReference type="PANTHER" id="PTHR13059:SF13">
    <property type="entry name" value="PROTEIN CAPICUA HOMOLOG"/>
    <property type="match status" value="1"/>
</dbReference>
<feature type="compositionally biased region" description="Basic and acidic residues" evidence="7">
    <location>
        <begin position="24"/>
        <end position="33"/>
    </location>
</feature>
<evidence type="ECO:0000313" key="10">
    <source>
        <dbReference type="Proteomes" id="UP000075883"/>
    </source>
</evidence>
<proteinExistence type="predicted"/>
<evidence type="ECO:0000313" key="9">
    <source>
        <dbReference type="EnsemblMetazoa" id="ACUA025329-PA"/>
    </source>
</evidence>
<keyword evidence="1" id="KW-0597">Phosphoprotein</keyword>
<dbReference type="Proteomes" id="UP000075883">
    <property type="component" value="Unassembled WGS sequence"/>
</dbReference>
<dbReference type="InterPro" id="IPR036910">
    <property type="entry name" value="HMG_box_dom_sf"/>
</dbReference>
<keyword evidence="2" id="KW-0805">Transcription regulation</keyword>
<keyword evidence="5 6" id="KW-0539">Nucleus</keyword>
<keyword evidence="4" id="KW-0804">Transcription</keyword>
<feature type="compositionally biased region" description="Basic and acidic residues" evidence="7">
    <location>
        <begin position="105"/>
        <end position="115"/>
    </location>
</feature>
<dbReference type="PROSITE" id="PS50118">
    <property type="entry name" value="HMG_BOX_2"/>
    <property type="match status" value="1"/>
</dbReference>
<dbReference type="Pfam" id="PF00505">
    <property type="entry name" value="HMG_box"/>
    <property type="match status" value="1"/>
</dbReference>
<evidence type="ECO:0000256" key="6">
    <source>
        <dbReference type="PROSITE-ProRule" id="PRU00267"/>
    </source>
</evidence>
<feature type="DNA-binding region" description="HMG box" evidence="6">
    <location>
        <begin position="53"/>
        <end position="120"/>
    </location>
</feature>
<feature type="region of interest" description="Disordered" evidence="7">
    <location>
        <begin position="1"/>
        <end position="42"/>
    </location>
</feature>
<reference evidence="10" key="1">
    <citation type="submission" date="2013-09" db="EMBL/GenBank/DDBJ databases">
        <title>The Genome Sequence of Anopheles culicifacies species A.</title>
        <authorList>
            <consortium name="The Broad Institute Genomics Platform"/>
            <person name="Neafsey D.E."/>
            <person name="Besansky N."/>
            <person name="Howell P."/>
            <person name="Walton C."/>
            <person name="Young S.K."/>
            <person name="Zeng Q."/>
            <person name="Gargeya S."/>
            <person name="Fitzgerald M."/>
            <person name="Haas B."/>
            <person name="Abouelleil A."/>
            <person name="Allen A.W."/>
            <person name="Alvarado L."/>
            <person name="Arachchi H.M."/>
            <person name="Berlin A.M."/>
            <person name="Chapman S.B."/>
            <person name="Gainer-Dewar J."/>
            <person name="Goldberg J."/>
            <person name="Griggs A."/>
            <person name="Gujja S."/>
            <person name="Hansen M."/>
            <person name="Howarth C."/>
            <person name="Imamovic A."/>
            <person name="Ireland A."/>
            <person name="Larimer J."/>
            <person name="McCowan C."/>
            <person name="Murphy C."/>
            <person name="Pearson M."/>
            <person name="Poon T.W."/>
            <person name="Priest M."/>
            <person name="Roberts A."/>
            <person name="Saif S."/>
            <person name="Shea T."/>
            <person name="Sisk P."/>
            <person name="Sykes S."/>
            <person name="Wortman J."/>
            <person name="Nusbaum C."/>
            <person name="Birren B."/>
        </authorList>
    </citation>
    <scope>NUCLEOTIDE SEQUENCE [LARGE SCALE GENOMIC DNA]</scope>
    <source>
        <strain evidence="10">A-37</strain>
    </source>
</reference>
<dbReference type="Gene3D" id="1.10.30.10">
    <property type="entry name" value="High mobility group box domain"/>
    <property type="match status" value="1"/>
</dbReference>
<dbReference type="EMBL" id="AXCM01011649">
    <property type="status" value="NOT_ANNOTATED_CDS"/>
    <property type="molecule type" value="Genomic_DNA"/>
</dbReference>
<dbReference type="InterPro" id="IPR009071">
    <property type="entry name" value="HMG_box_dom"/>
</dbReference>
<protein>
    <recommendedName>
        <fullName evidence="8">HMG box domain-containing protein</fullName>
    </recommendedName>
</protein>
<evidence type="ECO:0000256" key="7">
    <source>
        <dbReference type="SAM" id="MobiDB-lite"/>
    </source>
</evidence>
<evidence type="ECO:0000256" key="4">
    <source>
        <dbReference type="ARBA" id="ARBA00023163"/>
    </source>
</evidence>
<feature type="domain" description="HMG box" evidence="8">
    <location>
        <begin position="53"/>
        <end position="120"/>
    </location>
</feature>
<evidence type="ECO:0000256" key="3">
    <source>
        <dbReference type="ARBA" id="ARBA00023125"/>
    </source>
</evidence>
<accession>A0A182MSN5</accession>
<dbReference type="SUPFAM" id="SSF47095">
    <property type="entry name" value="HMG-box"/>
    <property type="match status" value="1"/>
</dbReference>
<dbReference type="AlphaFoldDB" id="A0A182MSN5"/>
<evidence type="ECO:0000256" key="5">
    <source>
        <dbReference type="ARBA" id="ARBA00023242"/>
    </source>
</evidence>
<name>A0A182MSN5_9DIPT</name>
<dbReference type="InterPro" id="IPR052412">
    <property type="entry name" value="CC-Dev_Transcription_Reg"/>
</dbReference>
<dbReference type="STRING" id="139723.A0A182MSN5"/>
<evidence type="ECO:0000259" key="8">
    <source>
        <dbReference type="PROSITE" id="PS50118"/>
    </source>
</evidence>
<dbReference type="SMART" id="SM00398">
    <property type="entry name" value="HMG"/>
    <property type="match status" value="1"/>
</dbReference>
<sequence>MLHTVQIQPEDDCASQSPSGTDGASHRKERSIEPLDNGDVTEITDSISTENKLSRPQNAFFLFCMKHRKVVSTEFNDKENRAIISMLGKWWKRLPVEQQRPYIELAKEPKEEKSSHQQYQTTRQPVGQSSRLNVIQA</sequence>
<evidence type="ECO:0000256" key="2">
    <source>
        <dbReference type="ARBA" id="ARBA00023015"/>
    </source>
</evidence>
<dbReference type="GO" id="GO:0000977">
    <property type="term" value="F:RNA polymerase II transcription regulatory region sequence-specific DNA binding"/>
    <property type="evidence" value="ECO:0007669"/>
    <property type="project" value="TreeGrafter"/>
</dbReference>
<keyword evidence="3 6" id="KW-0238">DNA-binding</keyword>
<dbReference type="PANTHER" id="PTHR13059">
    <property type="entry name" value="HMG-BOX TRANSCRIPTION FACTOR BBX"/>
    <property type="match status" value="1"/>
</dbReference>
<organism evidence="9 10">
    <name type="scientific">Anopheles culicifacies</name>
    <dbReference type="NCBI Taxonomy" id="139723"/>
    <lineage>
        <taxon>Eukaryota</taxon>
        <taxon>Metazoa</taxon>
        <taxon>Ecdysozoa</taxon>
        <taxon>Arthropoda</taxon>
        <taxon>Hexapoda</taxon>
        <taxon>Insecta</taxon>
        <taxon>Pterygota</taxon>
        <taxon>Neoptera</taxon>
        <taxon>Endopterygota</taxon>
        <taxon>Diptera</taxon>
        <taxon>Nematocera</taxon>
        <taxon>Culicoidea</taxon>
        <taxon>Culicidae</taxon>
        <taxon>Anophelinae</taxon>
        <taxon>Anopheles</taxon>
        <taxon>culicifacies species complex</taxon>
    </lineage>
</organism>
<keyword evidence="10" id="KW-1185">Reference proteome</keyword>
<feature type="compositionally biased region" description="Polar residues" evidence="7">
    <location>
        <begin position="116"/>
        <end position="137"/>
    </location>
</feature>
<evidence type="ECO:0000256" key="1">
    <source>
        <dbReference type="ARBA" id="ARBA00022553"/>
    </source>
</evidence>
<feature type="region of interest" description="Disordered" evidence="7">
    <location>
        <begin position="105"/>
        <end position="137"/>
    </location>
</feature>
<dbReference type="GO" id="GO:0005634">
    <property type="term" value="C:nucleus"/>
    <property type="evidence" value="ECO:0007669"/>
    <property type="project" value="UniProtKB-UniRule"/>
</dbReference>
<reference evidence="9" key="2">
    <citation type="submission" date="2020-05" db="UniProtKB">
        <authorList>
            <consortium name="EnsemblMetazoa"/>
        </authorList>
    </citation>
    <scope>IDENTIFICATION</scope>
    <source>
        <strain evidence="9">A-37</strain>
    </source>
</reference>
<dbReference type="EnsemblMetazoa" id="ACUA025329-RA">
    <property type="protein sequence ID" value="ACUA025329-PA"/>
    <property type="gene ID" value="ACUA025329"/>
</dbReference>
<dbReference type="GO" id="GO:0000981">
    <property type="term" value="F:DNA-binding transcription factor activity, RNA polymerase II-specific"/>
    <property type="evidence" value="ECO:0007669"/>
    <property type="project" value="TreeGrafter"/>
</dbReference>